<dbReference type="Gene3D" id="1.10.10.10">
    <property type="entry name" value="Winged helix-like DNA-binding domain superfamily/Winged helix DNA-binding domain"/>
    <property type="match status" value="1"/>
</dbReference>
<dbReference type="Pfam" id="PF12802">
    <property type="entry name" value="MarR_2"/>
    <property type="match status" value="1"/>
</dbReference>
<accession>A0ABT0I3C3</accession>
<protein>
    <submittedName>
        <fullName evidence="2">MarR family transcriptional regulator</fullName>
    </submittedName>
</protein>
<feature type="domain" description="HTH marR-type" evidence="1">
    <location>
        <begin position="1"/>
        <end position="141"/>
    </location>
</feature>
<dbReference type="InterPro" id="IPR036388">
    <property type="entry name" value="WH-like_DNA-bd_sf"/>
</dbReference>
<dbReference type="RefSeq" id="WP_220728550.1">
    <property type="nucleotide sequence ID" value="NZ_BPLM01000012.1"/>
</dbReference>
<dbReference type="SMART" id="SM00347">
    <property type="entry name" value="HTH_MARR"/>
    <property type="match status" value="1"/>
</dbReference>
<organism evidence="2 3">
    <name type="scientific">Apilactobacillus xinyiensis</name>
    <dbReference type="NCBI Taxonomy" id="2841032"/>
    <lineage>
        <taxon>Bacteria</taxon>
        <taxon>Bacillati</taxon>
        <taxon>Bacillota</taxon>
        <taxon>Bacilli</taxon>
        <taxon>Lactobacillales</taxon>
        <taxon>Lactobacillaceae</taxon>
        <taxon>Apilactobacillus</taxon>
    </lineage>
</organism>
<evidence type="ECO:0000313" key="3">
    <source>
        <dbReference type="Proteomes" id="UP001522905"/>
    </source>
</evidence>
<dbReference type="InterPro" id="IPR036390">
    <property type="entry name" value="WH_DNA-bd_sf"/>
</dbReference>
<evidence type="ECO:0000259" key="1">
    <source>
        <dbReference type="PROSITE" id="PS50995"/>
    </source>
</evidence>
<dbReference type="PANTHER" id="PTHR33164">
    <property type="entry name" value="TRANSCRIPTIONAL REGULATOR, MARR FAMILY"/>
    <property type="match status" value="1"/>
</dbReference>
<name>A0ABT0I3C3_9LACO</name>
<sequence>MKNFFPNLKVADILLTKNLDNQMSQINKNLTGNQVIILFYLDDHKKEITKQVDIEKNLNISHSTTRGTVKRLIKSGFVKTSPIPEDKRQVQVVLTQQGQQLLSKNQSKLEKILSDTLAKAAKGLNDKDIDDLQRITSQIIKNLK</sequence>
<gene>
    <name evidence="2" type="ORF">LNP07_06680</name>
</gene>
<keyword evidence="3" id="KW-1185">Reference proteome</keyword>
<dbReference type="InterPro" id="IPR039422">
    <property type="entry name" value="MarR/SlyA-like"/>
</dbReference>
<dbReference type="EMBL" id="JAJIAO010000010">
    <property type="protein sequence ID" value="MCK8625199.1"/>
    <property type="molecule type" value="Genomic_DNA"/>
</dbReference>
<evidence type="ECO:0000313" key="2">
    <source>
        <dbReference type="EMBL" id="MCK8625199.1"/>
    </source>
</evidence>
<dbReference type="Proteomes" id="UP001522905">
    <property type="component" value="Unassembled WGS sequence"/>
</dbReference>
<dbReference type="SUPFAM" id="SSF46785">
    <property type="entry name" value="Winged helix' DNA-binding domain"/>
    <property type="match status" value="1"/>
</dbReference>
<dbReference type="PROSITE" id="PS50995">
    <property type="entry name" value="HTH_MARR_2"/>
    <property type="match status" value="1"/>
</dbReference>
<proteinExistence type="predicted"/>
<dbReference type="InterPro" id="IPR000835">
    <property type="entry name" value="HTH_MarR-typ"/>
</dbReference>
<dbReference type="PANTHER" id="PTHR33164:SF99">
    <property type="entry name" value="MARR FAMILY REGULATORY PROTEIN"/>
    <property type="match status" value="1"/>
</dbReference>
<comment type="caution">
    <text evidence="2">The sequence shown here is derived from an EMBL/GenBank/DDBJ whole genome shotgun (WGS) entry which is preliminary data.</text>
</comment>
<reference evidence="2 3" key="1">
    <citation type="submission" date="2021-11" db="EMBL/GenBank/DDBJ databases">
        <title>Comparative genomics of bee honey and flower isolates.</title>
        <authorList>
            <person name="Bechtner J.D."/>
            <person name="Gallus M.K."/>
            <person name="Ehrmann M."/>
        </authorList>
    </citation>
    <scope>NUCLEOTIDE SEQUENCE [LARGE SCALE GENOMIC DNA]</scope>
    <source>
        <strain evidence="2 3">M161</strain>
    </source>
</reference>